<protein>
    <submittedName>
        <fullName evidence="2">Uncharacterized protein</fullName>
    </submittedName>
</protein>
<dbReference type="FunCoup" id="A0A7N2LFD3">
    <property type="interactions" value="23"/>
</dbReference>
<dbReference type="EMBL" id="LRBV02000004">
    <property type="status" value="NOT_ANNOTATED_CDS"/>
    <property type="molecule type" value="Genomic_DNA"/>
</dbReference>
<dbReference type="AlphaFoldDB" id="A0A7N2LFD3"/>
<evidence type="ECO:0000313" key="2">
    <source>
        <dbReference type="EnsemblPlants" id="QL04p032422:mrna"/>
    </source>
</evidence>
<dbReference type="InParanoid" id="A0A7N2LFD3"/>
<sequence length="494" mass="57090">MKMMTSIGSCSLKNYGMCKDHIIDIPITKQDLMCDELNIDVPLVMEPAKWPECCIYRAPKRLRKINKKGYTPKLISIGPFHLGDPELREMEMLKVRYFKEFCYRIRKSQKEIASIIEENEVKIRHCYSEIFDISSEDFVKMVLLDSTFIIELFLRTYENDYIASNPMLHVHIQEDLILLENQLPFFILEGLYEIFIKGQCENSSFFDLACNYFSSHIKKIEKKEVKHFTDLIRYSYCPIKHNTFGGGISDLCTAKKLSEAEVIFKMDKEGDALDIEFLKSPATEICPCFTCSWLLNCLPCLKRFGCLERMQPLWKIPRFKINDGTESLLRNIMALEQCHYPMEAYVCNYMVLLDYLIDSTREDVHLLVEKNIIVNEIGSNKAVAIMVNKLGLEIVEENSCYTDLAEELKDHYAQCCNHNMGYLRSTYFSNLWRGTVTVVGLIVLGFTFWSTIRPYVPHQIDLPPNAINNIIVSCADTHVHAAVSISKGCNLAYK</sequence>
<proteinExistence type="predicted"/>
<accession>A0A7N2LFD3</accession>
<reference evidence="2" key="2">
    <citation type="submission" date="2021-01" db="UniProtKB">
        <authorList>
            <consortium name="EnsemblPlants"/>
        </authorList>
    </citation>
    <scope>IDENTIFICATION</scope>
</reference>
<dbReference type="Gramene" id="QL04p032422:mrna">
    <property type="protein sequence ID" value="QL04p032422:mrna"/>
    <property type="gene ID" value="QL04p032422"/>
</dbReference>
<dbReference type="PANTHER" id="PTHR31170:SF9">
    <property type="entry name" value="PROTEIN, PUTATIVE (DUF247)-RELATED"/>
    <property type="match status" value="1"/>
</dbReference>
<evidence type="ECO:0000313" key="3">
    <source>
        <dbReference type="Proteomes" id="UP000594261"/>
    </source>
</evidence>
<keyword evidence="1" id="KW-0472">Membrane</keyword>
<keyword evidence="3" id="KW-1185">Reference proteome</keyword>
<dbReference type="InterPro" id="IPR004158">
    <property type="entry name" value="DUF247_pln"/>
</dbReference>
<reference evidence="2 3" key="1">
    <citation type="journal article" date="2016" name="G3 (Bethesda)">
        <title>First Draft Assembly and Annotation of the Genome of a California Endemic Oak Quercus lobata Nee (Fagaceae).</title>
        <authorList>
            <person name="Sork V.L."/>
            <person name="Fitz-Gibbon S.T."/>
            <person name="Puiu D."/>
            <person name="Crepeau M."/>
            <person name="Gugger P.F."/>
            <person name="Sherman R."/>
            <person name="Stevens K."/>
            <person name="Langley C.H."/>
            <person name="Pellegrini M."/>
            <person name="Salzberg S.L."/>
        </authorList>
    </citation>
    <scope>NUCLEOTIDE SEQUENCE [LARGE SCALE GENOMIC DNA]</scope>
    <source>
        <strain evidence="2 3">cv. SW786</strain>
    </source>
</reference>
<name>A0A7N2LFD3_QUELO</name>
<dbReference type="Pfam" id="PF03140">
    <property type="entry name" value="DUF247"/>
    <property type="match status" value="1"/>
</dbReference>
<dbReference type="EnsemblPlants" id="QL04p032422:mrna">
    <property type="protein sequence ID" value="QL04p032422:mrna"/>
    <property type="gene ID" value="QL04p032422"/>
</dbReference>
<keyword evidence="1" id="KW-1133">Transmembrane helix</keyword>
<organism evidence="2 3">
    <name type="scientific">Quercus lobata</name>
    <name type="common">Valley oak</name>
    <dbReference type="NCBI Taxonomy" id="97700"/>
    <lineage>
        <taxon>Eukaryota</taxon>
        <taxon>Viridiplantae</taxon>
        <taxon>Streptophyta</taxon>
        <taxon>Embryophyta</taxon>
        <taxon>Tracheophyta</taxon>
        <taxon>Spermatophyta</taxon>
        <taxon>Magnoliopsida</taxon>
        <taxon>eudicotyledons</taxon>
        <taxon>Gunneridae</taxon>
        <taxon>Pentapetalae</taxon>
        <taxon>rosids</taxon>
        <taxon>fabids</taxon>
        <taxon>Fagales</taxon>
        <taxon>Fagaceae</taxon>
        <taxon>Quercus</taxon>
    </lineage>
</organism>
<dbReference type="Proteomes" id="UP000594261">
    <property type="component" value="Chromosome 4"/>
</dbReference>
<keyword evidence="1" id="KW-0812">Transmembrane</keyword>
<dbReference type="OMA" id="ALERCHY"/>
<evidence type="ECO:0000256" key="1">
    <source>
        <dbReference type="SAM" id="Phobius"/>
    </source>
</evidence>
<dbReference type="PANTHER" id="PTHR31170">
    <property type="entry name" value="BNAC04G53230D PROTEIN"/>
    <property type="match status" value="1"/>
</dbReference>
<feature type="transmembrane region" description="Helical" evidence="1">
    <location>
        <begin position="431"/>
        <end position="449"/>
    </location>
</feature>